<feature type="transmembrane region" description="Helical" evidence="1">
    <location>
        <begin position="56"/>
        <end position="77"/>
    </location>
</feature>
<protein>
    <submittedName>
        <fullName evidence="2">Uncharacterized protein</fullName>
    </submittedName>
</protein>
<dbReference type="EMBL" id="CCKQ01015197">
    <property type="protein sequence ID" value="CDW87001.1"/>
    <property type="molecule type" value="Genomic_DNA"/>
</dbReference>
<keyword evidence="1" id="KW-0812">Transmembrane</keyword>
<evidence type="ECO:0000313" key="3">
    <source>
        <dbReference type="Proteomes" id="UP000039865"/>
    </source>
</evidence>
<keyword evidence="1" id="KW-0472">Membrane</keyword>
<accession>A0A078AY10</accession>
<name>A0A078AY10_STYLE</name>
<keyword evidence="3" id="KW-1185">Reference proteome</keyword>
<evidence type="ECO:0000256" key="1">
    <source>
        <dbReference type="SAM" id="Phobius"/>
    </source>
</evidence>
<proteinExistence type="predicted"/>
<dbReference type="Proteomes" id="UP000039865">
    <property type="component" value="Unassembled WGS sequence"/>
</dbReference>
<dbReference type="InParanoid" id="A0A078AY10"/>
<evidence type="ECO:0000313" key="2">
    <source>
        <dbReference type="EMBL" id="CDW87001.1"/>
    </source>
</evidence>
<sequence>MGREMRDLIRGVVKDHRLPNDYKFAYNQPVLSSAFLKQVKRFIATRQMTKTHATTPMVVIFGFALPFSILATIYHYMYNGYWPHALQPQNQLYRKGNYAQQHAYNMNPDNHYNSNQACWTTDPMCGLDIAPKRPWELLKNPEQNLFKFERESTQDKRREINGYRLVAG</sequence>
<dbReference type="AlphaFoldDB" id="A0A078AY10"/>
<keyword evidence="1" id="KW-1133">Transmembrane helix</keyword>
<dbReference type="OrthoDB" id="10539963at2759"/>
<organism evidence="2 3">
    <name type="scientific">Stylonychia lemnae</name>
    <name type="common">Ciliate</name>
    <dbReference type="NCBI Taxonomy" id="5949"/>
    <lineage>
        <taxon>Eukaryota</taxon>
        <taxon>Sar</taxon>
        <taxon>Alveolata</taxon>
        <taxon>Ciliophora</taxon>
        <taxon>Intramacronucleata</taxon>
        <taxon>Spirotrichea</taxon>
        <taxon>Stichotrichia</taxon>
        <taxon>Sporadotrichida</taxon>
        <taxon>Oxytrichidae</taxon>
        <taxon>Stylonychinae</taxon>
        <taxon>Stylonychia</taxon>
    </lineage>
</organism>
<gene>
    <name evidence="2" type="primary">Contig10053.g10744</name>
    <name evidence="2" type="ORF">STYLEM_16103</name>
</gene>
<reference evidence="2 3" key="1">
    <citation type="submission" date="2014-06" db="EMBL/GenBank/DDBJ databases">
        <authorList>
            <person name="Swart Estienne"/>
        </authorList>
    </citation>
    <scope>NUCLEOTIDE SEQUENCE [LARGE SCALE GENOMIC DNA]</scope>
    <source>
        <strain evidence="2 3">130c</strain>
    </source>
</reference>